<name>G7ZYY7_MEDTR</name>
<dbReference type="InterPro" id="IPR027854">
    <property type="entry name" value="STMP1"/>
</dbReference>
<accession>G7ZYY7</accession>
<dbReference type="PANTHER" id="PTHR33528">
    <property type="entry name" value="OS07G0239500 PROTEIN"/>
    <property type="match status" value="1"/>
</dbReference>
<dbReference type="EnsemblPlants" id="KEH39648">
    <property type="protein sequence ID" value="KEH39648"/>
    <property type="gene ID" value="MTR_2g105150"/>
</dbReference>
<protein>
    <submittedName>
        <fullName evidence="1">Transmembrane protein, putative</fullName>
    </submittedName>
</protein>
<sequence>MSLVSHRWCNLWNHLQVFDYNSNGKWKPPKMFKRVKFLRDADMLNSDPNGAGATVGIIKSCFSSIAGILIGVYVAQNYKGPNVDETYRKPRKKDRIDEY</sequence>
<organism evidence="1 3">
    <name type="scientific">Medicago truncatula</name>
    <name type="common">Barrel medic</name>
    <name type="synonym">Medicago tribuloides</name>
    <dbReference type="NCBI Taxonomy" id="3880"/>
    <lineage>
        <taxon>Eukaryota</taxon>
        <taxon>Viridiplantae</taxon>
        <taxon>Streptophyta</taxon>
        <taxon>Embryophyta</taxon>
        <taxon>Tracheophyta</taxon>
        <taxon>Spermatophyta</taxon>
        <taxon>Magnoliopsida</taxon>
        <taxon>eudicotyledons</taxon>
        <taxon>Gunneridae</taxon>
        <taxon>Pentapetalae</taxon>
        <taxon>rosids</taxon>
        <taxon>fabids</taxon>
        <taxon>Fabales</taxon>
        <taxon>Fabaceae</taxon>
        <taxon>Papilionoideae</taxon>
        <taxon>50 kb inversion clade</taxon>
        <taxon>NPAAA clade</taxon>
        <taxon>Hologalegina</taxon>
        <taxon>IRL clade</taxon>
        <taxon>Trifolieae</taxon>
        <taxon>Medicago</taxon>
    </lineage>
</organism>
<evidence type="ECO:0000313" key="2">
    <source>
        <dbReference type="EnsemblPlants" id="KEH39648"/>
    </source>
</evidence>
<reference evidence="1 3" key="2">
    <citation type="journal article" date="2014" name="BMC Genomics">
        <title>An improved genome release (version Mt4.0) for the model legume Medicago truncatula.</title>
        <authorList>
            <person name="Tang H."/>
            <person name="Krishnakumar V."/>
            <person name="Bidwell S."/>
            <person name="Rosen B."/>
            <person name="Chan A."/>
            <person name="Zhou S."/>
            <person name="Gentzbittel L."/>
            <person name="Childs K.L."/>
            <person name="Yandell M."/>
            <person name="Gundlach H."/>
            <person name="Mayer K.F."/>
            <person name="Schwartz D.C."/>
            <person name="Town C.D."/>
        </authorList>
    </citation>
    <scope>GENOME REANNOTATION</scope>
    <source>
        <strain evidence="1">A17</strain>
        <strain evidence="2 3">cv. Jemalong A17</strain>
    </source>
</reference>
<keyword evidence="1" id="KW-0812">Transmembrane</keyword>
<reference evidence="2" key="3">
    <citation type="submission" date="2015-04" db="UniProtKB">
        <authorList>
            <consortium name="EnsemblPlants"/>
        </authorList>
    </citation>
    <scope>IDENTIFICATION</scope>
    <source>
        <strain evidence="2">cv. Jemalong A17</strain>
    </source>
</reference>
<dbReference type="HOGENOM" id="CLU_2323924_0_0_1"/>
<proteinExistence type="predicted"/>
<gene>
    <name evidence="1" type="ordered locus">MTR_2g105150</name>
</gene>
<dbReference type="EMBL" id="CM001218">
    <property type="protein sequence ID" value="KEH39648.1"/>
    <property type="molecule type" value="Genomic_DNA"/>
</dbReference>
<dbReference type="Pfam" id="PF15054">
    <property type="entry name" value="DUF4535"/>
    <property type="match status" value="1"/>
</dbReference>
<keyword evidence="3" id="KW-1185">Reference proteome</keyword>
<evidence type="ECO:0000313" key="1">
    <source>
        <dbReference type="EMBL" id="KEH39648.1"/>
    </source>
</evidence>
<keyword evidence="1" id="KW-0472">Membrane</keyword>
<dbReference type="PANTHER" id="PTHR33528:SF14">
    <property type="entry name" value="SOLUTE CARRIER FAMILY 35 MEMBER A4"/>
    <property type="match status" value="1"/>
</dbReference>
<dbReference type="PaxDb" id="3880-AES84425"/>
<evidence type="ECO:0000313" key="3">
    <source>
        <dbReference type="Proteomes" id="UP000002051"/>
    </source>
</evidence>
<dbReference type="Proteomes" id="UP000002051">
    <property type="component" value="Chromosome 2"/>
</dbReference>
<reference evidence="1 3" key="1">
    <citation type="journal article" date="2011" name="Nature">
        <title>The Medicago genome provides insight into the evolution of rhizobial symbioses.</title>
        <authorList>
            <person name="Young N.D."/>
            <person name="Debelle F."/>
            <person name="Oldroyd G.E."/>
            <person name="Geurts R."/>
            <person name="Cannon S.B."/>
            <person name="Udvardi M.K."/>
            <person name="Benedito V.A."/>
            <person name="Mayer K.F."/>
            <person name="Gouzy J."/>
            <person name="Schoof H."/>
            <person name="Van de Peer Y."/>
            <person name="Proost S."/>
            <person name="Cook D.R."/>
            <person name="Meyers B.C."/>
            <person name="Spannagl M."/>
            <person name="Cheung F."/>
            <person name="De Mita S."/>
            <person name="Krishnakumar V."/>
            <person name="Gundlach H."/>
            <person name="Zhou S."/>
            <person name="Mudge J."/>
            <person name="Bharti A.K."/>
            <person name="Murray J.D."/>
            <person name="Naoumkina M.A."/>
            <person name="Rosen B."/>
            <person name="Silverstein K.A."/>
            <person name="Tang H."/>
            <person name="Rombauts S."/>
            <person name="Zhao P.X."/>
            <person name="Zhou P."/>
            <person name="Barbe V."/>
            <person name="Bardou P."/>
            <person name="Bechner M."/>
            <person name="Bellec A."/>
            <person name="Berger A."/>
            <person name="Berges H."/>
            <person name="Bidwell S."/>
            <person name="Bisseling T."/>
            <person name="Choisne N."/>
            <person name="Couloux A."/>
            <person name="Denny R."/>
            <person name="Deshpande S."/>
            <person name="Dai X."/>
            <person name="Doyle J.J."/>
            <person name="Dudez A.M."/>
            <person name="Farmer A.D."/>
            <person name="Fouteau S."/>
            <person name="Franken C."/>
            <person name="Gibelin C."/>
            <person name="Gish J."/>
            <person name="Goldstein S."/>
            <person name="Gonzalez A.J."/>
            <person name="Green P.J."/>
            <person name="Hallab A."/>
            <person name="Hartog M."/>
            <person name="Hua A."/>
            <person name="Humphray S.J."/>
            <person name="Jeong D.H."/>
            <person name="Jing Y."/>
            <person name="Jocker A."/>
            <person name="Kenton S.M."/>
            <person name="Kim D.J."/>
            <person name="Klee K."/>
            <person name="Lai H."/>
            <person name="Lang C."/>
            <person name="Lin S."/>
            <person name="Macmil S.L."/>
            <person name="Magdelenat G."/>
            <person name="Matthews L."/>
            <person name="McCorrison J."/>
            <person name="Monaghan E.L."/>
            <person name="Mun J.H."/>
            <person name="Najar F.Z."/>
            <person name="Nicholson C."/>
            <person name="Noirot C."/>
            <person name="O'Bleness M."/>
            <person name="Paule C.R."/>
            <person name="Poulain J."/>
            <person name="Prion F."/>
            <person name="Qin B."/>
            <person name="Qu C."/>
            <person name="Retzel E.F."/>
            <person name="Riddle C."/>
            <person name="Sallet E."/>
            <person name="Samain S."/>
            <person name="Samson N."/>
            <person name="Sanders I."/>
            <person name="Saurat O."/>
            <person name="Scarpelli C."/>
            <person name="Schiex T."/>
            <person name="Segurens B."/>
            <person name="Severin A.J."/>
            <person name="Sherrier D.J."/>
            <person name="Shi R."/>
            <person name="Sims S."/>
            <person name="Singer S.R."/>
            <person name="Sinharoy S."/>
            <person name="Sterck L."/>
            <person name="Viollet A."/>
            <person name="Wang B.B."/>
            <person name="Wang K."/>
            <person name="Wang M."/>
            <person name="Wang X."/>
            <person name="Warfsmann J."/>
            <person name="Weissenbach J."/>
            <person name="White D.D."/>
            <person name="White J.D."/>
            <person name="Wiley G.B."/>
            <person name="Wincker P."/>
            <person name="Xing Y."/>
            <person name="Yang L."/>
            <person name="Yao Z."/>
            <person name="Ying F."/>
            <person name="Zhai J."/>
            <person name="Zhou L."/>
            <person name="Zuber A."/>
            <person name="Denarie J."/>
            <person name="Dixon R.A."/>
            <person name="May G.D."/>
            <person name="Schwartz D.C."/>
            <person name="Rogers J."/>
            <person name="Quetier F."/>
            <person name="Town C.D."/>
            <person name="Roe B.A."/>
        </authorList>
    </citation>
    <scope>NUCLEOTIDE SEQUENCE [LARGE SCALE GENOMIC DNA]</scope>
    <source>
        <strain evidence="1">A17</strain>
        <strain evidence="2 3">cv. Jemalong A17</strain>
    </source>
</reference>
<dbReference type="AlphaFoldDB" id="G7ZYY7"/>